<evidence type="ECO:0000259" key="20">
    <source>
        <dbReference type="PROSITE" id="PS51383"/>
    </source>
</evidence>
<evidence type="ECO:0000256" key="5">
    <source>
        <dbReference type="ARBA" id="ARBA00022723"/>
    </source>
</evidence>
<accession>A0ABV1HJK3</accession>
<dbReference type="PANTHER" id="PTHR12592:SF0">
    <property type="entry name" value="ATP-DEPENDENT (S)-NAD(P)H-HYDRATE DEHYDRATASE"/>
    <property type="match status" value="1"/>
</dbReference>
<keyword evidence="8 17" id="KW-0521">NADP</keyword>
<comment type="caution">
    <text evidence="22">The sequence shown here is derived from an EMBL/GenBank/DDBJ whole genome shotgun (WGS) entry which is preliminary data.</text>
</comment>
<comment type="subunit">
    <text evidence="17">Homotetramer.</text>
</comment>
<comment type="similarity">
    <text evidence="18">Belongs to the NnrE/AIBP family.</text>
</comment>
<comment type="similarity">
    <text evidence="17">Belongs to the NnrD/CARKD family.</text>
</comment>
<comment type="function">
    <text evidence="17">Catalyzes the dehydration of the S-form of NAD(P)HX at the expense of ADP, which is converted to AMP. Together with NAD(P)HX epimerase, which catalyzes the epimerization of the S- and R-forms, the enzyme allows the repair of both epimers of NAD(P)HX, a damaged form of NAD(P)H that is a result of enzymatic or heat-dependent hydration.</text>
</comment>
<comment type="catalytic activity">
    <reaction evidence="2 18 19">
        <text>(6R)-NADPHX = (6S)-NADPHX</text>
        <dbReference type="Rhea" id="RHEA:32227"/>
        <dbReference type="ChEBI" id="CHEBI:64076"/>
        <dbReference type="ChEBI" id="CHEBI:64077"/>
        <dbReference type="EC" id="5.1.99.6"/>
    </reaction>
</comment>
<feature type="domain" description="YjeF N-terminal" evidence="21">
    <location>
        <begin position="10"/>
        <end position="221"/>
    </location>
</feature>
<feature type="binding site" evidence="18">
    <location>
        <position position="64"/>
    </location>
    <ligand>
        <name>K(+)</name>
        <dbReference type="ChEBI" id="CHEBI:29103"/>
    </ligand>
</feature>
<dbReference type="PROSITE" id="PS01050">
    <property type="entry name" value="YJEF_C_2"/>
    <property type="match status" value="1"/>
</dbReference>
<feature type="binding site" evidence="18">
    <location>
        <position position="127"/>
    </location>
    <ligand>
        <name>K(+)</name>
        <dbReference type="ChEBI" id="CHEBI:29103"/>
    </ligand>
</feature>
<evidence type="ECO:0000256" key="17">
    <source>
        <dbReference type="HAMAP-Rule" id="MF_01965"/>
    </source>
</evidence>
<sequence>MDYAVTAQQMKAIDQNTIHGIGIPSMVLMERAALAVAEAAEHMAAERNLGKKARILAVCGTGNNGADGVAAGRILQGRGYETVLLFAGNPEHDSEEMKAQKRIAANLNLAQSRVSEYKEAPCDIILDAVFGIGLGREIGGEYRKVLEMLESMREQYGAGIIAVDTPSGIHGTTGEVMGIALEADVTVTFGYAKTGLLLDPGRQYAGKLVVADIGFPEASLLKSGWDAKVITPGDLTWLPRRRPDGNKGTFGKVLVIAGSRGMSGAAYFSALGAYRTGAGLVKILTVQENRQVLQTQLPEAIVSCYDPEDEEAMQNILEQECAWADVIVTGPGLGQEPYTEYLLETVLSDAYVPVVLDADGLNCVAAHPYLTRYFTENIIITPHMGEMSRLTSVPIADLKKDPLGEARAYSARYGTVCVLKDAVTVVTDKDGAAWINRSGCSAMAKGGSGDVLTGVIAGLLARGMECTEAAAFGVYVHGHAGQYAAAAYGENSVLATDVADSILKEI</sequence>
<feature type="binding site" evidence="17">
    <location>
        <position position="383"/>
    </location>
    <ligand>
        <name>(6S)-NADPHX</name>
        <dbReference type="ChEBI" id="CHEBI:64076"/>
    </ligand>
</feature>
<evidence type="ECO:0000256" key="12">
    <source>
        <dbReference type="ARBA" id="ARBA00023239"/>
    </source>
</evidence>
<evidence type="ECO:0000256" key="16">
    <source>
        <dbReference type="ARBA" id="ARBA00049209"/>
    </source>
</evidence>
<keyword evidence="7 17" id="KW-0067">ATP-binding</keyword>
<feature type="binding site" evidence="17">
    <location>
        <position position="449"/>
    </location>
    <ligand>
        <name>AMP</name>
        <dbReference type="ChEBI" id="CHEBI:456215"/>
    </ligand>
</feature>
<evidence type="ECO:0000256" key="2">
    <source>
        <dbReference type="ARBA" id="ARBA00000909"/>
    </source>
</evidence>
<dbReference type="Gene3D" id="3.40.1190.20">
    <property type="match status" value="1"/>
</dbReference>
<evidence type="ECO:0000256" key="10">
    <source>
        <dbReference type="ARBA" id="ARBA00023027"/>
    </source>
</evidence>
<evidence type="ECO:0000256" key="6">
    <source>
        <dbReference type="ARBA" id="ARBA00022741"/>
    </source>
</evidence>
<dbReference type="NCBIfam" id="TIGR00196">
    <property type="entry name" value="yjeF_cterm"/>
    <property type="match status" value="1"/>
</dbReference>
<evidence type="ECO:0000256" key="7">
    <source>
        <dbReference type="ARBA" id="ARBA00022840"/>
    </source>
</evidence>
<feature type="binding site" evidence="17">
    <location>
        <begin position="420"/>
        <end position="424"/>
    </location>
    <ligand>
        <name>AMP</name>
        <dbReference type="ChEBI" id="CHEBI:456215"/>
    </ligand>
</feature>
<dbReference type="PANTHER" id="PTHR12592">
    <property type="entry name" value="ATP-DEPENDENT (S)-NAD(P)H-HYDRATE DEHYDRATASE FAMILY MEMBER"/>
    <property type="match status" value="1"/>
</dbReference>
<comment type="function">
    <text evidence="14 19">Bifunctional enzyme that catalyzes the epimerization of the S- and R-forms of NAD(P)HX and the dehydration of the S-form of NAD(P)HX at the expense of ADP, which is converted to AMP. This allows the repair of both epimers of NAD(P)HX, a damaged form of NAD(P)H that is a result of enzymatic or heat-dependent hydration.</text>
</comment>
<dbReference type="InterPro" id="IPR004443">
    <property type="entry name" value="YjeF_N_dom"/>
</dbReference>
<dbReference type="InterPro" id="IPR000631">
    <property type="entry name" value="CARKD"/>
</dbReference>
<evidence type="ECO:0000256" key="19">
    <source>
        <dbReference type="PIRNR" id="PIRNR017184"/>
    </source>
</evidence>
<evidence type="ECO:0000256" key="15">
    <source>
        <dbReference type="ARBA" id="ARBA00048238"/>
    </source>
</evidence>
<dbReference type="SUPFAM" id="SSF64153">
    <property type="entry name" value="YjeF N-terminal domain-like"/>
    <property type="match status" value="1"/>
</dbReference>
<dbReference type="InterPro" id="IPR030677">
    <property type="entry name" value="Nnr"/>
</dbReference>
<evidence type="ECO:0000256" key="11">
    <source>
        <dbReference type="ARBA" id="ARBA00023235"/>
    </source>
</evidence>
<dbReference type="InterPro" id="IPR036652">
    <property type="entry name" value="YjeF_N_dom_sf"/>
</dbReference>
<evidence type="ECO:0000313" key="22">
    <source>
        <dbReference type="EMBL" id="MEQ2562148.1"/>
    </source>
</evidence>
<dbReference type="InterPro" id="IPR029056">
    <property type="entry name" value="Ribokinase-like"/>
</dbReference>
<keyword evidence="11 18" id="KW-0413">Isomerase</keyword>
<reference evidence="22 23" key="1">
    <citation type="submission" date="2024-03" db="EMBL/GenBank/DDBJ databases">
        <title>Human intestinal bacterial collection.</title>
        <authorList>
            <person name="Pauvert C."/>
            <person name="Hitch T.C.A."/>
            <person name="Clavel T."/>
        </authorList>
    </citation>
    <scope>NUCLEOTIDE SEQUENCE [LARGE SCALE GENOMIC DNA]</scope>
    <source>
        <strain evidence="22 23">CLA-AP-H27</strain>
    </source>
</reference>
<dbReference type="SUPFAM" id="SSF53613">
    <property type="entry name" value="Ribokinase-like"/>
    <property type="match status" value="1"/>
</dbReference>
<comment type="function">
    <text evidence="18">Catalyzes the epimerization of the S- and R-forms of NAD(P)HX, a damaged form of NAD(P)H that is a result of enzymatic or heat-dependent hydration. This is a prerequisite for the S-specific NAD(P)H-hydrate dehydratase to allow the repair of both epimers of NAD(P)HX.</text>
</comment>
<proteinExistence type="inferred from homology"/>
<dbReference type="PROSITE" id="PS51383">
    <property type="entry name" value="YJEF_C_3"/>
    <property type="match status" value="1"/>
</dbReference>
<evidence type="ECO:0000256" key="3">
    <source>
        <dbReference type="ARBA" id="ARBA00006001"/>
    </source>
</evidence>
<dbReference type="Pfam" id="PF01256">
    <property type="entry name" value="Carb_kinase"/>
    <property type="match status" value="1"/>
</dbReference>
<keyword evidence="9 18" id="KW-0630">Potassium</keyword>
<comment type="cofactor">
    <cofactor evidence="17">
        <name>Mg(2+)</name>
        <dbReference type="ChEBI" id="CHEBI:18420"/>
    </cofactor>
</comment>
<feature type="binding site" evidence="17">
    <location>
        <position position="332"/>
    </location>
    <ligand>
        <name>(6S)-NADPHX</name>
        <dbReference type="ChEBI" id="CHEBI:64076"/>
    </ligand>
</feature>
<comment type="catalytic activity">
    <reaction evidence="16 17 19">
        <text>(6S)-NADPHX + ADP = AMP + phosphate + NADPH + H(+)</text>
        <dbReference type="Rhea" id="RHEA:32235"/>
        <dbReference type="ChEBI" id="CHEBI:15378"/>
        <dbReference type="ChEBI" id="CHEBI:43474"/>
        <dbReference type="ChEBI" id="CHEBI:57783"/>
        <dbReference type="ChEBI" id="CHEBI:64076"/>
        <dbReference type="ChEBI" id="CHEBI:456215"/>
        <dbReference type="ChEBI" id="CHEBI:456216"/>
        <dbReference type="EC" id="4.2.1.136"/>
    </reaction>
</comment>
<gene>
    <name evidence="18" type="primary">nnrE</name>
    <name evidence="17" type="synonym">nnrD</name>
    <name evidence="22" type="ORF">WMO41_03000</name>
</gene>
<keyword evidence="23" id="KW-1185">Reference proteome</keyword>
<keyword evidence="13" id="KW-0511">Multifunctional enzyme</keyword>
<feature type="binding site" evidence="18">
    <location>
        <position position="167"/>
    </location>
    <ligand>
        <name>K(+)</name>
        <dbReference type="ChEBI" id="CHEBI:29103"/>
    </ligand>
</feature>
<dbReference type="RefSeq" id="WP_349228498.1">
    <property type="nucleotide sequence ID" value="NZ_JBBMFJ010000003.1"/>
</dbReference>
<evidence type="ECO:0000256" key="13">
    <source>
        <dbReference type="ARBA" id="ARBA00023268"/>
    </source>
</evidence>
<dbReference type="EC" id="5.1.99.6" evidence="19"/>
<dbReference type="PROSITE" id="PS51385">
    <property type="entry name" value="YJEF_N"/>
    <property type="match status" value="1"/>
</dbReference>
<feature type="binding site" evidence="18">
    <location>
        <position position="164"/>
    </location>
    <ligand>
        <name>(6S)-NADPHX</name>
        <dbReference type="ChEBI" id="CHEBI:64076"/>
    </ligand>
</feature>
<comment type="similarity">
    <text evidence="4 19">In the C-terminal section; belongs to the NnrD/CARKD family.</text>
</comment>
<evidence type="ECO:0000256" key="9">
    <source>
        <dbReference type="ARBA" id="ARBA00022958"/>
    </source>
</evidence>
<comment type="cofactor">
    <cofactor evidence="18 19">
        <name>K(+)</name>
        <dbReference type="ChEBI" id="CHEBI:29103"/>
    </cofactor>
    <text evidence="18 19">Binds 1 potassium ion per subunit.</text>
</comment>
<dbReference type="EC" id="4.2.1.136" evidence="19"/>
<evidence type="ECO:0000256" key="14">
    <source>
        <dbReference type="ARBA" id="ARBA00025153"/>
    </source>
</evidence>
<keyword evidence="6 17" id="KW-0547">Nucleotide-binding</keyword>
<dbReference type="InterPro" id="IPR017953">
    <property type="entry name" value="Carbohydrate_kinase_pred_CS"/>
</dbReference>
<feature type="domain" description="YjeF C-terminal" evidence="20">
    <location>
        <begin position="230"/>
        <end position="506"/>
    </location>
</feature>
<name>A0ABV1HJK3_9FIRM</name>
<dbReference type="Gene3D" id="3.40.50.10260">
    <property type="entry name" value="YjeF N-terminal domain"/>
    <property type="match status" value="1"/>
</dbReference>
<feature type="binding site" evidence="18">
    <location>
        <begin position="63"/>
        <end position="67"/>
    </location>
    <ligand>
        <name>(6S)-NADPHX</name>
        <dbReference type="ChEBI" id="CHEBI:64076"/>
    </ligand>
</feature>
<keyword evidence="10 17" id="KW-0520">NAD</keyword>
<evidence type="ECO:0000256" key="18">
    <source>
        <dbReference type="HAMAP-Rule" id="MF_01966"/>
    </source>
</evidence>
<feature type="binding site" evidence="17">
    <location>
        <position position="450"/>
    </location>
    <ligand>
        <name>(6S)-NADPHX</name>
        <dbReference type="ChEBI" id="CHEBI:64076"/>
    </ligand>
</feature>
<feature type="binding site" evidence="18">
    <location>
        <position position="142"/>
    </location>
    <ligand>
        <name>(6S)-NADPHX</name>
        <dbReference type="ChEBI" id="CHEBI:64076"/>
    </ligand>
</feature>
<evidence type="ECO:0000313" key="23">
    <source>
        <dbReference type="Proteomes" id="UP001437460"/>
    </source>
</evidence>
<dbReference type="HAMAP" id="MF_01965">
    <property type="entry name" value="NADHX_dehydratase"/>
    <property type="match status" value="1"/>
</dbReference>
<comment type="similarity">
    <text evidence="3 19">In the N-terminal section; belongs to the NnrE/AIBP family.</text>
</comment>
<dbReference type="HAMAP" id="MF_01966">
    <property type="entry name" value="NADHX_epimerase"/>
    <property type="match status" value="1"/>
</dbReference>
<dbReference type="EMBL" id="JBBMFJ010000003">
    <property type="protein sequence ID" value="MEQ2562148.1"/>
    <property type="molecule type" value="Genomic_DNA"/>
</dbReference>
<dbReference type="PIRSF" id="PIRSF017184">
    <property type="entry name" value="Nnr"/>
    <property type="match status" value="1"/>
</dbReference>
<evidence type="ECO:0000256" key="8">
    <source>
        <dbReference type="ARBA" id="ARBA00022857"/>
    </source>
</evidence>
<evidence type="ECO:0000256" key="1">
    <source>
        <dbReference type="ARBA" id="ARBA00000013"/>
    </source>
</evidence>
<evidence type="ECO:0000256" key="4">
    <source>
        <dbReference type="ARBA" id="ARBA00009524"/>
    </source>
</evidence>
<comment type="catalytic activity">
    <reaction evidence="15 17 19">
        <text>(6S)-NADHX + ADP = AMP + phosphate + NADH + H(+)</text>
        <dbReference type="Rhea" id="RHEA:32223"/>
        <dbReference type="ChEBI" id="CHEBI:15378"/>
        <dbReference type="ChEBI" id="CHEBI:43474"/>
        <dbReference type="ChEBI" id="CHEBI:57945"/>
        <dbReference type="ChEBI" id="CHEBI:64074"/>
        <dbReference type="ChEBI" id="CHEBI:456215"/>
        <dbReference type="ChEBI" id="CHEBI:456216"/>
        <dbReference type="EC" id="4.2.1.136"/>
    </reaction>
</comment>
<comment type="catalytic activity">
    <reaction evidence="1 18 19">
        <text>(6R)-NADHX = (6S)-NADHX</text>
        <dbReference type="Rhea" id="RHEA:32215"/>
        <dbReference type="ChEBI" id="CHEBI:64074"/>
        <dbReference type="ChEBI" id="CHEBI:64075"/>
        <dbReference type="EC" id="5.1.99.6"/>
    </reaction>
</comment>
<dbReference type="CDD" id="cd01171">
    <property type="entry name" value="YXKO-related"/>
    <property type="match status" value="1"/>
</dbReference>
<dbReference type="Pfam" id="PF03853">
    <property type="entry name" value="YjeF_N"/>
    <property type="match status" value="1"/>
</dbReference>
<feature type="binding site" evidence="17">
    <location>
        <position position="265"/>
    </location>
    <ligand>
        <name>(6S)-NADPHX</name>
        <dbReference type="ChEBI" id="CHEBI:64076"/>
    </ligand>
</feature>
<dbReference type="Proteomes" id="UP001437460">
    <property type="component" value="Unassembled WGS sequence"/>
</dbReference>
<organism evidence="22 23">
    <name type="scientific">Ventrimonas faecis</name>
    <dbReference type="NCBI Taxonomy" id="3133170"/>
    <lineage>
        <taxon>Bacteria</taxon>
        <taxon>Bacillati</taxon>
        <taxon>Bacillota</taxon>
        <taxon>Clostridia</taxon>
        <taxon>Lachnospirales</taxon>
        <taxon>Lachnospiraceae</taxon>
        <taxon>Ventrimonas</taxon>
    </lineage>
</organism>
<protein>
    <recommendedName>
        <fullName evidence="19">Bifunctional NAD(P)H-hydrate repair enzyme</fullName>
    </recommendedName>
    <alternativeName>
        <fullName evidence="19">Nicotinamide nucleotide repair protein</fullName>
    </alternativeName>
    <domain>
        <recommendedName>
            <fullName evidence="19">ADP-dependent (S)-NAD(P)H-hydrate dehydratase</fullName>
            <ecNumber evidence="19">4.2.1.136</ecNumber>
        </recommendedName>
        <alternativeName>
            <fullName evidence="19">ADP-dependent NAD(P)HX dehydratase</fullName>
        </alternativeName>
    </domain>
    <domain>
        <recommendedName>
            <fullName evidence="19">NAD(P)H-hydrate epimerase</fullName>
            <ecNumber evidence="19">5.1.99.6</ecNumber>
        </recommendedName>
    </domain>
</protein>
<feature type="binding site" evidence="18">
    <location>
        <begin position="131"/>
        <end position="137"/>
    </location>
    <ligand>
        <name>(6S)-NADPHX</name>
        <dbReference type="ChEBI" id="CHEBI:64076"/>
    </ligand>
</feature>
<dbReference type="NCBIfam" id="TIGR00197">
    <property type="entry name" value="yjeF_nterm"/>
    <property type="match status" value="1"/>
</dbReference>
<evidence type="ECO:0000259" key="21">
    <source>
        <dbReference type="PROSITE" id="PS51385"/>
    </source>
</evidence>
<keyword evidence="5 18" id="KW-0479">Metal-binding</keyword>
<keyword evidence="12 17" id="KW-0456">Lyase</keyword>